<organism evidence="1 2">
    <name type="scientific">Agrilactobacillus yilanensis</name>
    <dbReference type="NCBI Taxonomy" id="2485997"/>
    <lineage>
        <taxon>Bacteria</taxon>
        <taxon>Bacillati</taxon>
        <taxon>Bacillota</taxon>
        <taxon>Bacilli</taxon>
        <taxon>Lactobacillales</taxon>
        <taxon>Lactobacillaceae</taxon>
        <taxon>Agrilactobacillus</taxon>
    </lineage>
</organism>
<dbReference type="InterPro" id="IPR011697">
    <property type="entry name" value="Peptidase_C26"/>
</dbReference>
<protein>
    <submittedName>
        <fullName evidence="1">Gamma-glutamyl-gamma-aminobutyrate hydrolase family protein</fullName>
    </submittedName>
</protein>
<name>A0ABW4J6V4_9LACO</name>
<dbReference type="InterPro" id="IPR029062">
    <property type="entry name" value="Class_I_gatase-like"/>
</dbReference>
<dbReference type="Gene3D" id="3.40.50.880">
    <property type="match status" value="1"/>
</dbReference>
<proteinExistence type="predicted"/>
<dbReference type="InterPro" id="IPR044668">
    <property type="entry name" value="PuuD-like"/>
</dbReference>
<dbReference type="SUPFAM" id="SSF52317">
    <property type="entry name" value="Class I glutamine amidotransferase-like"/>
    <property type="match status" value="1"/>
</dbReference>
<dbReference type="PANTHER" id="PTHR43235">
    <property type="entry name" value="GLUTAMINE AMIDOTRANSFERASE PB2B2.05-RELATED"/>
    <property type="match status" value="1"/>
</dbReference>
<comment type="caution">
    <text evidence="1">The sequence shown here is derived from an EMBL/GenBank/DDBJ whole genome shotgun (WGS) entry which is preliminary data.</text>
</comment>
<dbReference type="CDD" id="cd01745">
    <property type="entry name" value="GATase1_2"/>
    <property type="match status" value="1"/>
</dbReference>
<dbReference type="Proteomes" id="UP001597267">
    <property type="component" value="Unassembled WGS sequence"/>
</dbReference>
<gene>
    <name evidence="1" type="ORF">ACFQ5M_07735</name>
</gene>
<dbReference type="EMBL" id="JBHTOP010000022">
    <property type="protein sequence ID" value="MFD1671981.1"/>
    <property type="molecule type" value="Genomic_DNA"/>
</dbReference>
<reference evidence="2" key="1">
    <citation type="journal article" date="2019" name="Int. J. Syst. Evol. Microbiol.">
        <title>The Global Catalogue of Microorganisms (GCM) 10K type strain sequencing project: providing services to taxonomists for standard genome sequencing and annotation.</title>
        <authorList>
            <consortium name="The Broad Institute Genomics Platform"/>
            <consortium name="The Broad Institute Genome Sequencing Center for Infectious Disease"/>
            <person name="Wu L."/>
            <person name="Ma J."/>
        </authorList>
    </citation>
    <scope>NUCLEOTIDE SEQUENCE [LARGE SCALE GENOMIC DNA]</scope>
    <source>
        <strain evidence="2">CCM 8896</strain>
    </source>
</reference>
<dbReference type="RefSeq" id="WP_376923093.1">
    <property type="nucleotide sequence ID" value="NZ_JBHTOP010000022.1"/>
</dbReference>
<keyword evidence="1" id="KW-0378">Hydrolase</keyword>
<dbReference type="Pfam" id="PF07722">
    <property type="entry name" value="Peptidase_C26"/>
    <property type="match status" value="1"/>
</dbReference>
<dbReference type="GO" id="GO:0016787">
    <property type="term" value="F:hydrolase activity"/>
    <property type="evidence" value="ECO:0007669"/>
    <property type="project" value="UniProtKB-KW"/>
</dbReference>
<evidence type="ECO:0000313" key="2">
    <source>
        <dbReference type="Proteomes" id="UP001597267"/>
    </source>
</evidence>
<accession>A0ABW4J6V4</accession>
<dbReference type="PANTHER" id="PTHR43235:SF1">
    <property type="entry name" value="GLUTAMINE AMIDOTRANSFERASE PB2B2.05-RELATED"/>
    <property type="match status" value="1"/>
</dbReference>
<evidence type="ECO:0000313" key="1">
    <source>
        <dbReference type="EMBL" id="MFD1671981.1"/>
    </source>
</evidence>
<dbReference type="PROSITE" id="PS51273">
    <property type="entry name" value="GATASE_TYPE_1"/>
    <property type="match status" value="1"/>
</dbReference>
<sequence>MMKPRILIPADINMEAAHYINFKRADFVPRPVVDAIQRAGGLPMAIPYTLDEDDVANYMTMGDGVVFLGGFDITPSLYNETKNSHTGLTVYNRDAFELMMFKAALKMNKAIFGMCRGMQLINIGLGGDLYQDIDTQISTAYIQHAQALAGDLPAHDVQVKADSHLAAVVGQHPYVNSRHHQAVRTLGQGLKISAKAPDGIIEAIESSQGNQIVAVQWHPENLAAQQKEDQALFDDFVKRAQHSQLAAKVKDATKSSKTA</sequence>
<keyword evidence="2" id="KW-1185">Reference proteome</keyword>